<evidence type="ECO:0000313" key="2">
    <source>
        <dbReference type="EMBL" id="KOO38096.1"/>
    </source>
</evidence>
<dbReference type="GeneID" id="87598697"/>
<evidence type="ECO:0008006" key="3">
    <source>
        <dbReference type="Google" id="ProtNLM"/>
    </source>
</evidence>
<proteinExistence type="predicted"/>
<organism evidence="2">
    <name type="scientific">Halalkalibacterium halodurans</name>
    <name type="common">Bacillus halodurans</name>
    <dbReference type="NCBI Taxonomy" id="86665"/>
    <lineage>
        <taxon>Bacteria</taxon>
        <taxon>Bacillati</taxon>
        <taxon>Bacillota</taxon>
        <taxon>Bacilli</taxon>
        <taxon>Bacillales</taxon>
        <taxon>Bacillaceae</taxon>
        <taxon>Halalkalibacterium (ex Joshi et al. 2022)</taxon>
    </lineage>
</organism>
<name>A0A0M0KH10_ALKHA</name>
<comment type="caution">
    <text evidence="2">The sequence shown here is derived from an EMBL/GenBank/DDBJ whole genome shotgun (WGS) entry which is preliminary data.</text>
</comment>
<evidence type="ECO:0000256" key="1">
    <source>
        <dbReference type="SAM" id="SignalP"/>
    </source>
</evidence>
<dbReference type="AlphaFoldDB" id="A0A0M0KH10"/>
<sequence length="69" mass="7787">MRKLKNNHIFNRSIVLCTALLVLSLLTLSARAMNHKELEQLISGCEKVGGEVETIVHNQMTNSYSFTCH</sequence>
<feature type="chain" id="PRO_5044367133" description="Secreted protein" evidence="1">
    <location>
        <begin position="33"/>
        <end position="69"/>
    </location>
</feature>
<dbReference type="RefSeq" id="WP_053430523.1">
    <property type="nucleotide sequence ID" value="NZ_CP040441.1"/>
</dbReference>
<gene>
    <name evidence="2" type="ORF">AMD02_03905</name>
</gene>
<accession>A0A0M0KH10</accession>
<accession>A0A4Y7X2P3</accession>
<dbReference type="EMBL" id="LILD01000001">
    <property type="protein sequence ID" value="KOO38096.1"/>
    <property type="molecule type" value="Genomic_DNA"/>
</dbReference>
<feature type="signal peptide" evidence="1">
    <location>
        <begin position="1"/>
        <end position="32"/>
    </location>
</feature>
<keyword evidence="1" id="KW-0732">Signal</keyword>
<reference evidence="2" key="1">
    <citation type="submission" date="2015-08" db="EMBL/GenBank/DDBJ databases">
        <title>Complete DNA Sequence of Pseudomonas syringae pv. actinidiae, the Causal Agent of Kiwifruit Canker Disease.</title>
        <authorList>
            <person name="Rikkerink E.H.A."/>
            <person name="Fineran P.C."/>
        </authorList>
    </citation>
    <scope>NUCLEOTIDE SEQUENCE</scope>
    <source>
        <strain evidence="2">DSM 13666</strain>
    </source>
</reference>
<protein>
    <recommendedName>
        <fullName evidence="3">Secreted protein</fullName>
    </recommendedName>
</protein>